<dbReference type="Pfam" id="PF00173">
    <property type="entry name" value="Cyt-b5"/>
    <property type="match status" value="1"/>
</dbReference>
<feature type="compositionally biased region" description="Low complexity" evidence="5">
    <location>
        <begin position="97"/>
        <end position="107"/>
    </location>
</feature>
<dbReference type="Gene3D" id="3.10.120.10">
    <property type="entry name" value="Cytochrome b5-like heme/steroid binding domain"/>
    <property type="match status" value="1"/>
</dbReference>
<evidence type="ECO:0000256" key="1">
    <source>
        <dbReference type="ARBA" id="ARBA00022617"/>
    </source>
</evidence>
<dbReference type="PANTHER" id="PTHR19359">
    <property type="entry name" value="CYTOCHROME B5"/>
    <property type="match status" value="1"/>
</dbReference>
<evidence type="ECO:0000256" key="4">
    <source>
        <dbReference type="ARBA" id="ARBA00038168"/>
    </source>
</evidence>
<dbReference type="GO" id="GO:0020037">
    <property type="term" value="F:heme binding"/>
    <property type="evidence" value="ECO:0007669"/>
    <property type="project" value="TreeGrafter"/>
</dbReference>
<keyword evidence="2" id="KW-0479">Metal-binding</keyword>
<dbReference type="GO" id="GO:0016020">
    <property type="term" value="C:membrane"/>
    <property type="evidence" value="ECO:0007669"/>
    <property type="project" value="TreeGrafter"/>
</dbReference>
<evidence type="ECO:0000313" key="8">
    <source>
        <dbReference type="Proteomes" id="UP000256970"/>
    </source>
</evidence>
<dbReference type="AlphaFoldDB" id="A0A383VHZ2"/>
<keyword evidence="8" id="KW-1185">Reference proteome</keyword>
<protein>
    <recommendedName>
        <fullName evidence="6">Cytochrome b5 heme-binding domain-containing protein</fullName>
    </recommendedName>
</protein>
<organism evidence="7 8">
    <name type="scientific">Tetradesmus obliquus</name>
    <name type="common">Green alga</name>
    <name type="synonym">Acutodesmus obliquus</name>
    <dbReference type="NCBI Taxonomy" id="3088"/>
    <lineage>
        <taxon>Eukaryota</taxon>
        <taxon>Viridiplantae</taxon>
        <taxon>Chlorophyta</taxon>
        <taxon>core chlorophytes</taxon>
        <taxon>Chlorophyceae</taxon>
        <taxon>CS clade</taxon>
        <taxon>Sphaeropleales</taxon>
        <taxon>Scenedesmaceae</taxon>
        <taxon>Tetradesmus</taxon>
    </lineage>
</organism>
<dbReference type="STRING" id="3088.A0A383VHZ2"/>
<dbReference type="Proteomes" id="UP000256970">
    <property type="component" value="Unassembled WGS sequence"/>
</dbReference>
<dbReference type="InterPro" id="IPR036400">
    <property type="entry name" value="Cyt_B5-like_heme/steroid_sf"/>
</dbReference>
<feature type="domain" description="Cytochrome b5 heme-binding" evidence="6">
    <location>
        <begin position="135"/>
        <end position="220"/>
    </location>
</feature>
<reference evidence="7 8" key="1">
    <citation type="submission" date="2016-10" db="EMBL/GenBank/DDBJ databases">
        <authorList>
            <person name="Cai Z."/>
        </authorList>
    </citation>
    <scope>NUCLEOTIDE SEQUENCE [LARGE SCALE GENOMIC DNA]</scope>
</reference>
<dbReference type="InterPro" id="IPR001199">
    <property type="entry name" value="Cyt_B5-like_heme/steroid-bd"/>
</dbReference>
<dbReference type="SUPFAM" id="SSF55856">
    <property type="entry name" value="Cytochrome b5-like heme/steroid binding domain"/>
    <property type="match status" value="1"/>
</dbReference>
<evidence type="ECO:0000313" key="7">
    <source>
        <dbReference type="EMBL" id="SZX64294.1"/>
    </source>
</evidence>
<evidence type="ECO:0000256" key="3">
    <source>
        <dbReference type="ARBA" id="ARBA00023004"/>
    </source>
</evidence>
<evidence type="ECO:0000259" key="6">
    <source>
        <dbReference type="PROSITE" id="PS50255"/>
    </source>
</evidence>
<dbReference type="SMART" id="SM01117">
    <property type="entry name" value="Cyt-b5"/>
    <property type="match status" value="1"/>
</dbReference>
<proteinExistence type="inferred from homology"/>
<dbReference type="PANTHER" id="PTHR19359:SF25">
    <property type="entry name" value="CYTOCHROME B5 HEME-BINDING DOMAIN-CONTAINING PROTEIN"/>
    <property type="match status" value="1"/>
</dbReference>
<accession>A0A383VHZ2</accession>
<feature type="region of interest" description="Disordered" evidence="5">
    <location>
        <begin position="67"/>
        <end position="107"/>
    </location>
</feature>
<keyword evidence="1" id="KW-0349">Heme</keyword>
<evidence type="ECO:0000256" key="2">
    <source>
        <dbReference type="ARBA" id="ARBA00022723"/>
    </source>
</evidence>
<comment type="similarity">
    <text evidence="4">Belongs to the cytochrome b5 family.</text>
</comment>
<feature type="compositionally biased region" description="Polar residues" evidence="5">
    <location>
        <begin position="71"/>
        <end position="80"/>
    </location>
</feature>
<dbReference type="InterPro" id="IPR050668">
    <property type="entry name" value="Cytochrome_b5"/>
</dbReference>
<gene>
    <name evidence="7" type="ORF">BQ4739_LOCUS4809</name>
</gene>
<dbReference type="PROSITE" id="PS50255">
    <property type="entry name" value="CYTOCHROME_B5_2"/>
    <property type="match status" value="1"/>
</dbReference>
<evidence type="ECO:0000256" key="5">
    <source>
        <dbReference type="SAM" id="MobiDB-lite"/>
    </source>
</evidence>
<name>A0A383VHZ2_TETOB</name>
<dbReference type="EMBL" id="FNXT01000395">
    <property type="protein sequence ID" value="SZX64294.1"/>
    <property type="molecule type" value="Genomic_DNA"/>
</dbReference>
<keyword evidence="3" id="KW-0408">Iron</keyword>
<sequence length="221" mass="24257">MCPFASLILSNDEQQQFLSCPFTGATLPKGPASTGSVSGSIIISSSEHNIVQHFSSGFLSPSSSTDSLTSYQHTTHSQAAASPVLRPPSEATQHNLSASSSISSSSSGTHQAWQLKRPVLQHDPKLTRRQLRQLNRSWTLADVAQHRYCDDGWIAVDGKVYDITEHLVSHPGWDSGCQVTTVLSILAHLGSDCSVEFREIHRPYPVAWRQLQAYYIGELQQ</sequence>
<dbReference type="GO" id="GO:0046872">
    <property type="term" value="F:metal ion binding"/>
    <property type="evidence" value="ECO:0007669"/>
    <property type="project" value="UniProtKB-KW"/>
</dbReference>